<dbReference type="InterPro" id="IPR041664">
    <property type="entry name" value="AAA_16"/>
</dbReference>
<dbReference type="Pfam" id="PF00196">
    <property type="entry name" value="GerE"/>
    <property type="match status" value="1"/>
</dbReference>
<dbReference type="InterPro" id="IPR027417">
    <property type="entry name" value="P-loop_NTPase"/>
</dbReference>
<dbReference type="SUPFAM" id="SSF52540">
    <property type="entry name" value="P-loop containing nucleoside triphosphate hydrolases"/>
    <property type="match status" value="1"/>
</dbReference>
<sequence length="917" mass="95756">MVLTERADELATLTALFDDAAGGAGNCALVSGPVASGKTELLTVAAAVAAGRGAVVLTALGAAAERGTPLALFSQLITDAPLDPAARERAERLLSGASRGEGSGHVRTTVVHELSALLAGLTAEKPVVLVADDIQHGDPASLRCVLALVKRLRAARATVLLGETDQTRDADPLFHSELLRQPHSHRVRLAPLSLAGVRTALSRRGSGPAAEFHSASGGNPLLLKALLEDHDTALSTLGAGHDWAPVAGEAFRRAVVTCLRRGDDLALRVARGIAVLGGDADSHDIARLLDLDPALAAGATRTLTAAGLLAPNGFRHPAAPAAVRHDLGPAALAALHGKAAELRHERNAPATAVAEHLLAAGGPAKPWAVPALREAAHHALLGDRVEPAVRYLELALRLCGDEAVRAEVLVALADAEWRIDPASTARRMGALVAAVRTGHLDGAHAHSALRHLLWHGRAEEAAEVLRRCHGEHGTSRAADLITTRRWLAVSHPAQLERAPSPRIPRQGTGARTGLAPVVEADPRRTATNALHAVLTRGAVKEAIAGAEQVLESVRLGDSTIDPIESALLTLLYADRAGKAGPWCDLLLAEAAERGAPSWEAALSALRAETALRLGDVPAAAASARTALAHLPPSGLVPAAGVALGALVLALTAEGEHAEVAALLAEPLPRAVVESRAGLHLLYARGQHRLATNRLHAALADFRLCGELMTRWRLDVPALVPWRSAAAEAHLRLGERAAAERLAVEQLARCGDGHSRSRGISLRAAANHVADPGKLLRAAEHELVACGDLLEVARVRAELATVRQGGGEPAETCGGEHCARCVPGSHPGRAASGAAQRDGGSRRRGRTRQATALTDAERRVAELAALGHTNLEIARKLYITVSTVEQHLTRVYRKLNVRRRTELPIGLQVAADAAFAAN</sequence>
<dbReference type="PANTHER" id="PTHR43214">
    <property type="entry name" value="TWO-COMPONENT RESPONSE REGULATOR"/>
    <property type="match status" value="1"/>
</dbReference>
<dbReference type="PRINTS" id="PR00038">
    <property type="entry name" value="HTHLUXR"/>
</dbReference>
<evidence type="ECO:0000313" key="4">
    <source>
        <dbReference type="EMBL" id="GAA1980890.1"/>
    </source>
</evidence>
<dbReference type="InterPro" id="IPR039420">
    <property type="entry name" value="WalR-like"/>
</dbReference>
<dbReference type="PANTHER" id="PTHR43214:SF42">
    <property type="entry name" value="TRANSCRIPTIONAL REGULATORY PROTEIN DESR"/>
    <property type="match status" value="1"/>
</dbReference>
<organism evidence="4 5">
    <name type="scientific">Amycolatopsis minnesotensis</name>
    <dbReference type="NCBI Taxonomy" id="337894"/>
    <lineage>
        <taxon>Bacteria</taxon>
        <taxon>Bacillati</taxon>
        <taxon>Actinomycetota</taxon>
        <taxon>Actinomycetes</taxon>
        <taxon>Pseudonocardiales</taxon>
        <taxon>Pseudonocardiaceae</taxon>
        <taxon>Amycolatopsis</taxon>
    </lineage>
</organism>
<dbReference type="RefSeq" id="WP_344428287.1">
    <property type="nucleotide sequence ID" value="NZ_BAAANN010000033.1"/>
</dbReference>
<proteinExistence type="predicted"/>
<evidence type="ECO:0000256" key="1">
    <source>
        <dbReference type="ARBA" id="ARBA00023125"/>
    </source>
</evidence>
<feature type="region of interest" description="Disordered" evidence="2">
    <location>
        <begin position="824"/>
        <end position="849"/>
    </location>
</feature>
<accession>A0ABN2S5V1</accession>
<dbReference type="CDD" id="cd06170">
    <property type="entry name" value="LuxR_C_like"/>
    <property type="match status" value="1"/>
</dbReference>
<evidence type="ECO:0000256" key="2">
    <source>
        <dbReference type="SAM" id="MobiDB-lite"/>
    </source>
</evidence>
<dbReference type="SMART" id="SM00421">
    <property type="entry name" value="HTH_LUXR"/>
    <property type="match status" value="1"/>
</dbReference>
<gene>
    <name evidence="4" type="ORF">GCM10009754_67060</name>
</gene>
<dbReference type="Gene3D" id="1.10.10.10">
    <property type="entry name" value="Winged helix-like DNA-binding domain superfamily/Winged helix DNA-binding domain"/>
    <property type="match status" value="1"/>
</dbReference>
<dbReference type="InterPro" id="IPR036388">
    <property type="entry name" value="WH-like_DNA-bd_sf"/>
</dbReference>
<dbReference type="SUPFAM" id="SSF46894">
    <property type="entry name" value="C-terminal effector domain of the bipartite response regulators"/>
    <property type="match status" value="1"/>
</dbReference>
<keyword evidence="1" id="KW-0238">DNA-binding</keyword>
<dbReference type="Pfam" id="PF13191">
    <property type="entry name" value="AAA_16"/>
    <property type="match status" value="1"/>
</dbReference>
<feature type="domain" description="HTH luxR-type" evidence="3">
    <location>
        <begin position="845"/>
        <end position="910"/>
    </location>
</feature>
<dbReference type="Proteomes" id="UP001501116">
    <property type="component" value="Unassembled WGS sequence"/>
</dbReference>
<dbReference type="InterPro" id="IPR000792">
    <property type="entry name" value="Tscrpt_reg_LuxR_C"/>
</dbReference>
<evidence type="ECO:0000313" key="5">
    <source>
        <dbReference type="Proteomes" id="UP001501116"/>
    </source>
</evidence>
<dbReference type="PROSITE" id="PS00622">
    <property type="entry name" value="HTH_LUXR_1"/>
    <property type="match status" value="1"/>
</dbReference>
<feature type="compositionally biased region" description="Low complexity" evidence="2">
    <location>
        <begin position="827"/>
        <end position="837"/>
    </location>
</feature>
<dbReference type="PROSITE" id="PS50043">
    <property type="entry name" value="HTH_LUXR_2"/>
    <property type="match status" value="1"/>
</dbReference>
<dbReference type="InterPro" id="IPR016032">
    <property type="entry name" value="Sig_transdc_resp-reg_C-effctor"/>
</dbReference>
<reference evidence="4 5" key="1">
    <citation type="journal article" date="2019" name="Int. J. Syst. Evol. Microbiol.">
        <title>The Global Catalogue of Microorganisms (GCM) 10K type strain sequencing project: providing services to taxonomists for standard genome sequencing and annotation.</title>
        <authorList>
            <consortium name="The Broad Institute Genomics Platform"/>
            <consortium name="The Broad Institute Genome Sequencing Center for Infectious Disease"/>
            <person name="Wu L."/>
            <person name="Ma J."/>
        </authorList>
    </citation>
    <scope>NUCLEOTIDE SEQUENCE [LARGE SCALE GENOMIC DNA]</scope>
    <source>
        <strain evidence="4 5">JCM 14545</strain>
    </source>
</reference>
<protein>
    <recommendedName>
        <fullName evidence="3">HTH luxR-type domain-containing protein</fullName>
    </recommendedName>
</protein>
<evidence type="ECO:0000259" key="3">
    <source>
        <dbReference type="PROSITE" id="PS50043"/>
    </source>
</evidence>
<name>A0ABN2S5V1_9PSEU</name>
<keyword evidence="5" id="KW-1185">Reference proteome</keyword>
<dbReference type="EMBL" id="BAAANN010000033">
    <property type="protein sequence ID" value="GAA1980890.1"/>
    <property type="molecule type" value="Genomic_DNA"/>
</dbReference>
<comment type="caution">
    <text evidence="4">The sequence shown here is derived from an EMBL/GenBank/DDBJ whole genome shotgun (WGS) entry which is preliminary data.</text>
</comment>